<feature type="compositionally biased region" description="Basic and acidic residues" evidence="2">
    <location>
        <begin position="452"/>
        <end position="464"/>
    </location>
</feature>
<proteinExistence type="inferred from homology"/>
<keyword evidence="5" id="KW-1185">Reference proteome</keyword>
<dbReference type="PANTHER" id="PTHR11223">
    <property type="entry name" value="EXPORTIN 1/5"/>
    <property type="match status" value="1"/>
</dbReference>
<dbReference type="Gene3D" id="3.90.180.10">
    <property type="entry name" value="Medium-chain alcohol dehydrogenases, catalytic domain"/>
    <property type="match status" value="1"/>
</dbReference>
<evidence type="ECO:0000313" key="5">
    <source>
        <dbReference type="Proteomes" id="UP001420932"/>
    </source>
</evidence>
<dbReference type="Proteomes" id="UP001420932">
    <property type="component" value="Unassembled WGS sequence"/>
</dbReference>
<dbReference type="EMBL" id="JBBNAF010000008">
    <property type="protein sequence ID" value="KAK9121757.1"/>
    <property type="molecule type" value="Genomic_DNA"/>
</dbReference>
<feature type="region of interest" description="Disordered" evidence="2">
    <location>
        <begin position="452"/>
        <end position="491"/>
    </location>
</feature>
<dbReference type="Pfam" id="PF03810">
    <property type="entry name" value="IBN_N"/>
    <property type="match status" value="1"/>
</dbReference>
<dbReference type="GO" id="GO:0005049">
    <property type="term" value="F:nuclear export signal receptor activity"/>
    <property type="evidence" value="ECO:0007669"/>
    <property type="project" value="InterPro"/>
</dbReference>
<dbReference type="GO" id="GO:0006611">
    <property type="term" value="P:protein export from nucleus"/>
    <property type="evidence" value="ECO:0007669"/>
    <property type="project" value="InterPro"/>
</dbReference>
<feature type="domain" description="Importin N-terminal" evidence="3">
    <location>
        <begin position="87"/>
        <end position="116"/>
    </location>
</feature>
<dbReference type="InterPro" id="IPR001494">
    <property type="entry name" value="Importin-beta_N"/>
</dbReference>
<dbReference type="Gene3D" id="1.25.10.10">
    <property type="entry name" value="Leucine-rich Repeat Variant"/>
    <property type="match status" value="1"/>
</dbReference>
<evidence type="ECO:0000256" key="1">
    <source>
        <dbReference type="ARBA" id="ARBA00009466"/>
    </source>
</evidence>
<dbReference type="PANTHER" id="PTHR11223:SF2">
    <property type="entry name" value="EXPORTIN-1"/>
    <property type="match status" value="1"/>
</dbReference>
<evidence type="ECO:0000313" key="4">
    <source>
        <dbReference type="EMBL" id="KAK9121757.1"/>
    </source>
</evidence>
<dbReference type="InterPro" id="IPR045065">
    <property type="entry name" value="XPO1/5"/>
</dbReference>
<comment type="caution">
    <text evidence="4">The sequence shown here is derived from an EMBL/GenBank/DDBJ whole genome shotgun (WGS) entry which is preliminary data.</text>
</comment>
<dbReference type="GO" id="GO:0000056">
    <property type="term" value="P:ribosomal small subunit export from nucleus"/>
    <property type="evidence" value="ECO:0007669"/>
    <property type="project" value="TreeGrafter"/>
</dbReference>
<feature type="region of interest" description="Disordered" evidence="2">
    <location>
        <begin position="511"/>
        <end position="555"/>
    </location>
</feature>
<reference evidence="4 5" key="1">
    <citation type="submission" date="2024-01" db="EMBL/GenBank/DDBJ databases">
        <title>Genome assemblies of Stephania.</title>
        <authorList>
            <person name="Yang L."/>
        </authorList>
    </citation>
    <scope>NUCLEOTIDE SEQUENCE [LARGE SCALE GENOMIC DNA]</scope>
    <source>
        <strain evidence="4">YNDBR</strain>
        <tissue evidence="4">Leaf</tissue>
    </source>
</reference>
<dbReference type="GO" id="GO:0005634">
    <property type="term" value="C:nucleus"/>
    <property type="evidence" value="ECO:0007669"/>
    <property type="project" value="TreeGrafter"/>
</dbReference>
<accession>A0AAP0IW09</accession>
<dbReference type="InterPro" id="IPR011989">
    <property type="entry name" value="ARM-like"/>
</dbReference>
<gene>
    <name evidence="4" type="ORF">Syun_019374</name>
</gene>
<feature type="compositionally biased region" description="Pro residues" evidence="2">
    <location>
        <begin position="520"/>
        <end position="531"/>
    </location>
</feature>
<feature type="compositionally biased region" description="Polar residues" evidence="2">
    <location>
        <begin position="63"/>
        <end position="73"/>
    </location>
</feature>
<dbReference type="GO" id="GO:0000055">
    <property type="term" value="P:ribosomal large subunit export from nucleus"/>
    <property type="evidence" value="ECO:0007669"/>
    <property type="project" value="TreeGrafter"/>
</dbReference>
<organism evidence="4 5">
    <name type="scientific">Stephania yunnanensis</name>
    <dbReference type="NCBI Taxonomy" id="152371"/>
    <lineage>
        <taxon>Eukaryota</taxon>
        <taxon>Viridiplantae</taxon>
        <taxon>Streptophyta</taxon>
        <taxon>Embryophyta</taxon>
        <taxon>Tracheophyta</taxon>
        <taxon>Spermatophyta</taxon>
        <taxon>Magnoliopsida</taxon>
        <taxon>Ranunculales</taxon>
        <taxon>Menispermaceae</taxon>
        <taxon>Menispermoideae</taxon>
        <taxon>Cissampelideae</taxon>
        <taxon>Stephania</taxon>
    </lineage>
</organism>
<evidence type="ECO:0000256" key="2">
    <source>
        <dbReference type="SAM" id="MobiDB-lite"/>
    </source>
</evidence>
<dbReference type="GO" id="GO:0031267">
    <property type="term" value="F:small GTPase binding"/>
    <property type="evidence" value="ECO:0007669"/>
    <property type="project" value="InterPro"/>
</dbReference>
<evidence type="ECO:0000259" key="3">
    <source>
        <dbReference type="PROSITE" id="PS50166"/>
    </source>
</evidence>
<dbReference type="AlphaFoldDB" id="A0AAP0IW09"/>
<name>A0AAP0IW09_9MAGN</name>
<dbReference type="GO" id="GO:0005737">
    <property type="term" value="C:cytoplasm"/>
    <property type="evidence" value="ECO:0007669"/>
    <property type="project" value="TreeGrafter"/>
</dbReference>
<comment type="similarity">
    <text evidence="1">Belongs to the exportin family.</text>
</comment>
<feature type="region of interest" description="Disordered" evidence="2">
    <location>
        <begin position="63"/>
        <end position="83"/>
    </location>
</feature>
<dbReference type="PROSITE" id="PS50166">
    <property type="entry name" value="IMPORTIN_B_NT"/>
    <property type="match status" value="1"/>
</dbReference>
<sequence>MVPSEITVSLLDFLRVHGRASVAGAFAIQLAKFRGAKVFATADMTKKRLVDYVLTNTYKDLQSFDSDETQPPSEDQRNENETQDEVLEGVIKYRWNALPPEQRDGLKNYILEVIVQLSSNEASFRRECLYVNKLNVILVQAWGNQLSIASSISFTSRRPTFVYLNPPLENRAALLMGMEYLIDISYVEDTEVFKAKLQRRRQELTQTTPDQPMDGKAVYYKVAGDCPKGCVYSLRSLWRKKRRYVDSDASISQVLAQRGMDNFMILRTPTCRLHSHPLAPAPACAAYHRLTNRRSTPHTRRLLPDSASAARMLLCKPLLENWGILLDQTHVLPREIESCYSLLRFLPESDYVYYIDAFIRLYISQTSTLMIKSSSNFHRDHSPCDGFEEVSNRYNVFAQLLRSHASGVRQACRHKVHALMHKLKKNRVQPVYVTDEAWRRYLQYWESEDFQARSRQATENRNTEVEGPGTGPRSTVHVETPDVVPRASSMSLRSNYERSWSSCIKHLGMNMDEIGLAQQQPPPPPPPPPPHDQQQPPQIDPVDPPQQGDNVGRET</sequence>
<protein>
    <recommendedName>
        <fullName evidence="3">Importin N-terminal domain-containing protein</fullName>
    </recommendedName>
</protein>